<dbReference type="Pfam" id="PF04378">
    <property type="entry name" value="RsmJ"/>
    <property type="match status" value="1"/>
</dbReference>
<accession>Q0FSR4</accession>
<keyword evidence="3" id="KW-1185">Reference proteome</keyword>
<keyword evidence="1" id="KW-0949">S-adenosyl-L-methionine</keyword>
<dbReference type="GO" id="GO:0003723">
    <property type="term" value="F:RNA binding"/>
    <property type="evidence" value="ECO:0007669"/>
    <property type="project" value="UniProtKB-UniRule"/>
</dbReference>
<dbReference type="HOGENOM" id="CLU_061769_0_0_5"/>
<dbReference type="GO" id="GO:0070475">
    <property type="term" value="P:rRNA base methylation"/>
    <property type="evidence" value="ECO:0007669"/>
    <property type="project" value="UniProtKB-UniRule"/>
</dbReference>
<dbReference type="Proteomes" id="UP000006230">
    <property type="component" value="Unassembled WGS sequence"/>
</dbReference>
<keyword evidence="1" id="KW-0694">RNA-binding</keyword>
<dbReference type="InterPro" id="IPR007473">
    <property type="entry name" value="RlmJ"/>
</dbReference>
<dbReference type="PANTHER" id="PTHR37426:SF1">
    <property type="entry name" value="RIBOSOMAL RNA LARGE SUBUNIT METHYLTRANSFERASE J"/>
    <property type="match status" value="1"/>
</dbReference>
<dbReference type="PANTHER" id="PTHR37426">
    <property type="entry name" value="RIBOSOMAL RNA LARGE SUBUNIT METHYLTRANSFERASE J"/>
    <property type="match status" value="1"/>
</dbReference>
<dbReference type="EMBL" id="AATQ01000008">
    <property type="protein sequence ID" value="EAU47189.1"/>
    <property type="molecule type" value="Genomic_DNA"/>
</dbReference>
<keyword evidence="1" id="KW-0808">Transferase</keyword>
<keyword evidence="1" id="KW-0698">rRNA processing</keyword>
<feature type="binding site" evidence="1">
    <location>
        <begin position="139"/>
        <end position="140"/>
    </location>
    <ligand>
        <name>S-adenosyl-L-methionine</name>
        <dbReference type="ChEBI" id="CHEBI:59789"/>
    </ligand>
</feature>
<evidence type="ECO:0000313" key="3">
    <source>
        <dbReference type="Proteomes" id="UP000006230"/>
    </source>
</evidence>
<evidence type="ECO:0000313" key="2">
    <source>
        <dbReference type="EMBL" id="EAU47189.1"/>
    </source>
</evidence>
<feature type="binding site" evidence="1">
    <location>
        <position position="160"/>
    </location>
    <ligand>
        <name>S-adenosyl-L-methionine</name>
        <dbReference type="ChEBI" id="CHEBI:59789"/>
    </ligand>
</feature>
<comment type="function">
    <text evidence="1">Specifically methylates the adenine in position 2030 of 23S rRNA.</text>
</comment>
<reference evidence="2 3" key="1">
    <citation type="journal article" date="2010" name="J. Bacteriol.">
        <title>Genome sequences of Pelagibaca bermudensis HTCC2601T and Maritimibacter alkaliphilus HTCC2654T, the type strains of two marine Roseobacter genera.</title>
        <authorList>
            <person name="Thrash J.C."/>
            <person name="Cho J.C."/>
            <person name="Ferriera S."/>
            <person name="Johnson J."/>
            <person name="Vergin K.L."/>
            <person name="Giovannoni S.J."/>
        </authorList>
    </citation>
    <scope>NUCLEOTIDE SEQUENCE [LARGE SCALE GENOMIC DNA]</scope>
    <source>
        <strain evidence="3">DSM 26914 / JCM 13377 / KCTC 12554 / HTCC2601</strain>
    </source>
</reference>
<comment type="similarity">
    <text evidence="1">Belongs to the RlmJ family.</text>
</comment>
<feature type="binding site" evidence="1">
    <location>
        <position position="115"/>
    </location>
    <ligand>
        <name>S-adenosyl-L-methionine</name>
        <dbReference type="ChEBI" id="CHEBI:59789"/>
    </ligand>
</feature>
<dbReference type="GO" id="GO:0036307">
    <property type="term" value="F:23S rRNA (adenine(2030)-N(6))-methyltransferase activity"/>
    <property type="evidence" value="ECO:0007669"/>
    <property type="project" value="UniProtKB-UniRule"/>
</dbReference>
<feature type="site" description="Interaction with substrate rRNA" evidence="1">
    <location>
        <position position="4"/>
    </location>
</feature>
<evidence type="ECO:0000256" key="1">
    <source>
        <dbReference type="HAMAP-Rule" id="MF_00934"/>
    </source>
</evidence>
<dbReference type="GO" id="GO:0005829">
    <property type="term" value="C:cytosol"/>
    <property type="evidence" value="ECO:0007669"/>
    <property type="project" value="TreeGrafter"/>
</dbReference>
<comment type="caution">
    <text evidence="2">The sequence shown here is derived from an EMBL/GenBank/DDBJ whole genome shotgun (WGS) entry which is preliminary data.</text>
</comment>
<dbReference type="STRING" id="314265.R2601_05683"/>
<dbReference type="AlphaFoldDB" id="Q0FSR4"/>
<dbReference type="HAMAP" id="MF_00934">
    <property type="entry name" value="23SrRNA_methyltr_J"/>
    <property type="match status" value="1"/>
</dbReference>
<protein>
    <recommendedName>
        <fullName evidence="1">Ribosomal RNA large subunit methyltransferase J</fullName>
        <ecNumber evidence="1">2.1.1.266</ecNumber>
    </recommendedName>
    <alternativeName>
        <fullName evidence="1">23S rRNA (adenine(2030)-N6)-methyltransferase</fullName>
    </alternativeName>
    <alternativeName>
        <fullName evidence="1">23S rRNA m6A2030 methyltransferase</fullName>
    </alternativeName>
</protein>
<feature type="binding site" evidence="1">
    <location>
        <position position="97"/>
    </location>
    <ligand>
        <name>S-adenosyl-L-methionine</name>
        <dbReference type="ChEBI" id="CHEBI:59789"/>
    </ligand>
</feature>
<dbReference type="OrthoDB" id="9791274at2"/>
<gene>
    <name evidence="1" type="primary">rlmJ</name>
    <name evidence="2" type="ORF">R2601_05683</name>
</gene>
<dbReference type="eggNOG" id="COG2961">
    <property type="taxonomic scope" value="Bacteria"/>
</dbReference>
<feature type="binding site" evidence="1">
    <location>
        <position position="42"/>
    </location>
    <ligand>
        <name>S-adenosyl-L-methionine</name>
        <dbReference type="ChEBI" id="CHEBI:59789"/>
    </ligand>
</feature>
<organism evidence="2 3">
    <name type="scientific">Salipiger bermudensis (strain DSM 26914 / JCM 13377 / KCTC 12554 / HTCC2601)</name>
    <name type="common">Pelagibaca bermudensis</name>
    <dbReference type="NCBI Taxonomy" id="314265"/>
    <lineage>
        <taxon>Bacteria</taxon>
        <taxon>Pseudomonadati</taxon>
        <taxon>Pseudomonadota</taxon>
        <taxon>Alphaproteobacteria</taxon>
        <taxon>Rhodobacterales</taxon>
        <taxon>Roseobacteraceae</taxon>
        <taxon>Salipiger</taxon>
    </lineage>
</organism>
<feature type="binding site" evidence="1">
    <location>
        <position position="19"/>
    </location>
    <ligand>
        <name>S-adenosyl-L-methionine</name>
        <dbReference type="ChEBI" id="CHEBI:59789"/>
    </ligand>
</feature>
<sequence length="261" mass="29192">MLSYQHLYHAGNLADVQKHALMAWMLDYLTQKDKPLSYIETHAGRGLYDLSAAEAVKTGEAEQGIGVLAAALPKSHPYARALARIRADHGPNAYPGSPLIARTLLRDQDRLHLAELHPQEHAALLGALGAHNVAIHQQDGFELAQSLCPPEPRRGVLLVDPSYEVKQDYERIPKFLAKVAKKWNVGILALWYPILTSNLHAPMLAALERDHPGALRHELRFPPIREGHRMVGSGMFVINPTWGMQEEAKRLDRLFQSAKKR</sequence>
<dbReference type="EC" id="2.1.1.266" evidence="1"/>
<dbReference type="Gene3D" id="3.40.50.150">
    <property type="entry name" value="Vaccinia Virus protein VP39"/>
    <property type="match status" value="1"/>
</dbReference>
<comment type="subunit">
    <text evidence="1">Monomer.</text>
</comment>
<name>Q0FSR4_SALBH</name>
<keyword evidence="1" id="KW-0489">Methyltransferase</keyword>
<proteinExistence type="inferred from homology"/>
<comment type="catalytic activity">
    <reaction evidence="1">
        <text>adenosine(2030) in 23S rRNA + S-adenosyl-L-methionine = N(6)-methyladenosine(2030) in 23S rRNA + S-adenosyl-L-homocysteine + H(+)</text>
        <dbReference type="Rhea" id="RHEA:43736"/>
        <dbReference type="Rhea" id="RHEA-COMP:10668"/>
        <dbReference type="Rhea" id="RHEA-COMP:10669"/>
        <dbReference type="ChEBI" id="CHEBI:15378"/>
        <dbReference type="ChEBI" id="CHEBI:57856"/>
        <dbReference type="ChEBI" id="CHEBI:59789"/>
        <dbReference type="ChEBI" id="CHEBI:74411"/>
        <dbReference type="ChEBI" id="CHEBI:74449"/>
        <dbReference type="EC" id="2.1.1.266"/>
    </reaction>
</comment>
<dbReference type="SUPFAM" id="SSF53335">
    <property type="entry name" value="S-adenosyl-L-methionine-dependent methyltransferases"/>
    <property type="match status" value="1"/>
</dbReference>
<feature type="active site" description="Proton acceptor" evidence="1">
    <location>
        <position position="160"/>
    </location>
</feature>
<dbReference type="InterPro" id="IPR029063">
    <property type="entry name" value="SAM-dependent_MTases_sf"/>
</dbReference>
<dbReference type="RefSeq" id="WP_007802929.1">
    <property type="nucleotide sequence ID" value="NZ_DS022277.1"/>
</dbReference>